<evidence type="ECO:0000313" key="2">
    <source>
        <dbReference type="EMBL" id="MFC0384878.1"/>
    </source>
</evidence>
<gene>
    <name evidence="2" type="ORF">ACFFIC_04850</name>
</gene>
<dbReference type="Proteomes" id="UP001589789">
    <property type="component" value="Unassembled WGS sequence"/>
</dbReference>
<name>A0ABV6IMP0_9PROT</name>
<comment type="caution">
    <text evidence="2">The sequence shown here is derived from an EMBL/GenBank/DDBJ whole genome shotgun (WGS) entry which is preliminary data.</text>
</comment>
<evidence type="ECO:0000256" key="1">
    <source>
        <dbReference type="SAM" id="MobiDB-lite"/>
    </source>
</evidence>
<organism evidence="2 3">
    <name type="scientific">Muricoccus vinaceus</name>
    <dbReference type="NCBI Taxonomy" id="424704"/>
    <lineage>
        <taxon>Bacteria</taxon>
        <taxon>Pseudomonadati</taxon>
        <taxon>Pseudomonadota</taxon>
        <taxon>Alphaproteobacteria</taxon>
        <taxon>Acetobacterales</taxon>
        <taxon>Roseomonadaceae</taxon>
        <taxon>Muricoccus</taxon>
    </lineage>
</organism>
<accession>A0ABV6IMP0</accession>
<sequence>MSESEKSETLEERVRRLESQKVHPEDELRKSPAEAEERMETAEEQAVPPTSPAGGG</sequence>
<protein>
    <submittedName>
        <fullName evidence="2">Uncharacterized protein</fullName>
    </submittedName>
</protein>
<dbReference type="RefSeq" id="WP_377049012.1">
    <property type="nucleotide sequence ID" value="NZ_JBHLVZ010000002.1"/>
</dbReference>
<reference evidence="2 3" key="1">
    <citation type="submission" date="2024-09" db="EMBL/GenBank/DDBJ databases">
        <authorList>
            <person name="Sun Q."/>
            <person name="Mori K."/>
        </authorList>
    </citation>
    <scope>NUCLEOTIDE SEQUENCE [LARGE SCALE GENOMIC DNA]</scope>
    <source>
        <strain evidence="2 3">CCM 7468</strain>
    </source>
</reference>
<keyword evidence="3" id="KW-1185">Reference proteome</keyword>
<evidence type="ECO:0000313" key="3">
    <source>
        <dbReference type="Proteomes" id="UP001589789"/>
    </source>
</evidence>
<feature type="compositionally biased region" description="Basic and acidic residues" evidence="1">
    <location>
        <begin position="1"/>
        <end position="41"/>
    </location>
</feature>
<dbReference type="EMBL" id="JBHLVZ010000002">
    <property type="protein sequence ID" value="MFC0384878.1"/>
    <property type="molecule type" value="Genomic_DNA"/>
</dbReference>
<feature type="region of interest" description="Disordered" evidence="1">
    <location>
        <begin position="1"/>
        <end position="56"/>
    </location>
</feature>
<proteinExistence type="predicted"/>